<evidence type="ECO:0000313" key="2">
    <source>
        <dbReference type="Proteomes" id="UP000757232"/>
    </source>
</evidence>
<dbReference type="AlphaFoldDB" id="A0A9Q5HU22"/>
<dbReference type="InterPro" id="IPR032675">
    <property type="entry name" value="LRR_dom_sf"/>
</dbReference>
<dbReference type="Gene3D" id="3.80.10.10">
    <property type="entry name" value="Ribonuclease Inhibitor"/>
    <property type="match status" value="1"/>
</dbReference>
<dbReference type="Proteomes" id="UP000757232">
    <property type="component" value="Unassembled WGS sequence"/>
</dbReference>
<name>A0A9Q5HU22_SANBA</name>
<protein>
    <recommendedName>
        <fullName evidence="3">F-box domain-containing protein</fullName>
    </recommendedName>
</protein>
<proteinExistence type="predicted"/>
<evidence type="ECO:0000313" key="1">
    <source>
        <dbReference type="EMBL" id="OCB85874.1"/>
    </source>
</evidence>
<dbReference type="EMBL" id="LNZH02000206">
    <property type="protein sequence ID" value="OCB85874.1"/>
    <property type="molecule type" value="Genomic_DNA"/>
</dbReference>
<evidence type="ECO:0008006" key="3">
    <source>
        <dbReference type="Google" id="ProtNLM"/>
    </source>
</evidence>
<keyword evidence="2" id="KW-1185">Reference proteome</keyword>
<reference evidence="1" key="1">
    <citation type="submission" date="2016-06" db="EMBL/GenBank/DDBJ databases">
        <title>Draft Genome sequence of the fungus Inonotus baumii.</title>
        <authorList>
            <person name="Zhu H."/>
            <person name="Lin W."/>
        </authorList>
    </citation>
    <scope>NUCLEOTIDE SEQUENCE</scope>
    <source>
        <strain evidence="1">821</strain>
    </source>
</reference>
<sequence>MNGALGATSGGLPDELMSLIFLNCLETDDIGCVTPSSTSAPLLPSWVCRRWRRICLSTPQLWTGVNLQDLTREGLYAVNRTALLSLLDLWIRRSRSCSISIRFSYTDLSDAGSGMMLFLPGPDDDSAYLHDIRALIQRLLSCQHRWRALDVTVLDLSTVEPLLQAVSARPASPRLEYLSIATQYLGIFGEIRTYNLQLASHLRTIRIMSPLIVPEGNGVQFERLSELTLKYCSSMMGCLQWIDKAPNLETLRVRFFGAGGESFENGTRTRRLRKLVDLQISSFSSDSDPTAFINLLELPALEELFFDMNDLIESRSWSCVLELLKRSRPRALQALALLGTPMSQEDILACLRMSPKLTYLNLGTVTDNILDALSASAPCQPKSSTPLCPSLEVLEIADVTDCSAASLVNFASSRCRDKSDDVSAAECELRFEGDNRWETLETLVIPCDPDYDLIGHPDIMQCVAKGLSVEHKDLAFDILPPRRLAQRLTPA</sequence>
<organism evidence="1 2">
    <name type="scientific">Sanghuangporus baumii</name>
    <name type="common">Phellinus baumii</name>
    <dbReference type="NCBI Taxonomy" id="108892"/>
    <lineage>
        <taxon>Eukaryota</taxon>
        <taxon>Fungi</taxon>
        <taxon>Dikarya</taxon>
        <taxon>Basidiomycota</taxon>
        <taxon>Agaricomycotina</taxon>
        <taxon>Agaricomycetes</taxon>
        <taxon>Hymenochaetales</taxon>
        <taxon>Hymenochaetaceae</taxon>
        <taxon>Sanghuangporus</taxon>
    </lineage>
</organism>
<dbReference type="SUPFAM" id="SSF52047">
    <property type="entry name" value="RNI-like"/>
    <property type="match status" value="1"/>
</dbReference>
<dbReference type="OrthoDB" id="3251489at2759"/>
<dbReference type="PANTHER" id="PTHR38926:SF72">
    <property type="entry name" value="IM:7136021-RELATED"/>
    <property type="match status" value="1"/>
</dbReference>
<comment type="caution">
    <text evidence="1">The sequence shown here is derived from an EMBL/GenBank/DDBJ whole genome shotgun (WGS) entry which is preliminary data.</text>
</comment>
<dbReference type="PANTHER" id="PTHR38926">
    <property type="entry name" value="F-BOX DOMAIN CONTAINING PROTEIN, EXPRESSED"/>
    <property type="match status" value="1"/>
</dbReference>
<gene>
    <name evidence="1" type="ORF">A7U60_g7006</name>
</gene>
<accession>A0A9Q5HU22</accession>